<name>A0ACB9E538_CICIN</name>
<reference evidence="1 2" key="2">
    <citation type="journal article" date="2022" name="Mol. Ecol. Resour.">
        <title>The genomes of chicory, endive, great burdock and yacon provide insights into Asteraceae paleo-polyploidization history and plant inulin production.</title>
        <authorList>
            <person name="Fan W."/>
            <person name="Wang S."/>
            <person name="Wang H."/>
            <person name="Wang A."/>
            <person name="Jiang F."/>
            <person name="Liu H."/>
            <person name="Zhao H."/>
            <person name="Xu D."/>
            <person name="Zhang Y."/>
        </authorList>
    </citation>
    <scope>NUCLEOTIDE SEQUENCE [LARGE SCALE GENOMIC DNA]</scope>
    <source>
        <strain evidence="2">cv. Punajuju</strain>
        <tissue evidence="1">Leaves</tissue>
    </source>
</reference>
<accession>A0ACB9E538</accession>
<organism evidence="1 2">
    <name type="scientific">Cichorium intybus</name>
    <name type="common">Chicory</name>
    <dbReference type="NCBI Taxonomy" id="13427"/>
    <lineage>
        <taxon>Eukaryota</taxon>
        <taxon>Viridiplantae</taxon>
        <taxon>Streptophyta</taxon>
        <taxon>Embryophyta</taxon>
        <taxon>Tracheophyta</taxon>
        <taxon>Spermatophyta</taxon>
        <taxon>Magnoliopsida</taxon>
        <taxon>eudicotyledons</taxon>
        <taxon>Gunneridae</taxon>
        <taxon>Pentapetalae</taxon>
        <taxon>asterids</taxon>
        <taxon>campanulids</taxon>
        <taxon>Asterales</taxon>
        <taxon>Asteraceae</taxon>
        <taxon>Cichorioideae</taxon>
        <taxon>Cichorieae</taxon>
        <taxon>Cichoriinae</taxon>
        <taxon>Cichorium</taxon>
    </lineage>
</organism>
<keyword evidence="2" id="KW-1185">Reference proteome</keyword>
<dbReference type="Proteomes" id="UP001055811">
    <property type="component" value="Linkage Group LG04"/>
</dbReference>
<evidence type="ECO:0000313" key="2">
    <source>
        <dbReference type="Proteomes" id="UP001055811"/>
    </source>
</evidence>
<gene>
    <name evidence="1" type="ORF">L2E82_26246</name>
</gene>
<proteinExistence type="predicted"/>
<dbReference type="EMBL" id="CM042012">
    <property type="protein sequence ID" value="KAI3754104.1"/>
    <property type="molecule type" value="Genomic_DNA"/>
</dbReference>
<reference evidence="2" key="1">
    <citation type="journal article" date="2022" name="Mol. Ecol. Resour.">
        <title>The genomes of chicory, endive, great burdock and yacon provide insights into Asteraceae palaeo-polyploidization history and plant inulin production.</title>
        <authorList>
            <person name="Fan W."/>
            <person name="Wang S."/>
            <person name="Wang H."/>
            <person name="Wang A."/>
            <person name="Jiang F."/>
            <person name="Liu H."/>
            <person name="Zhao H."/>
            <person name="Xu D."/>
            <person name="Zhang Y."/>
        </authorList>
    </citation>
    <scope>NUCLEOTIDE SEQUENCE [LARGE SCALE GENOMIC DNA]</scope>
    <source>
        <strain evidence="2">cv. Punajuju</strain>
    </source>
</reference>
<sequence length="87" mass="10256">MKSIGSGGILWKLTHAYHNEQEYERELKRIKECHCGEVEVSKCGPLHYCNLKSKKGLDKKCSTGYMRRKLTHVKDLQRFKCTKKWLN</sequence>
<comment type="caution">
    <text evidence="1">The sequence shown here is derived from an EMBL/GenBank/DDBJ whole genome shotgun (WGS) entry which is preliminary data.</text>
</comment>
<protein>
    <submittedName>
        <fullName evidence="1">Uncharacterized protein</fullName>
    </submittedName>
</protein>
<evidence type="ECO:0000313" key="1">
    <source>
        <dbReference type="EMBL" id="KAI3754104.1"/>
    </source>
</evidence>